<keyword evidence="1" id="KW-0472">Membrane</keyword>
<name>A0A7I7MNR2_9MYCO</name>
<evidence type="ECO:0000256" key="1">
    <source>
        <dbReference type="SAM" id="Phobius"/>
    </source>
</evidence>
<dbReference type="EMBL" id="AP022575">
    <property type="protein sequence ID" value="BBX73785.1"/>
    <property type="molecule type" value="Genomic_DNA"/>
</dbReference>
<organism evidence="2 3">
    <name type="scientific">Mycobacterium shinjukuense</name>
    <dbReference type="NCBI Taxonomy" id="398694"/>
    <lineage>
        <taxon>Bacteria</taxon>
        <taxon>Bacillati</taxon>
        <taxon>Actinomycetota</taxon>
        <taxon>Actinomycetes</taxon>
        <taxon>Mycobacteriales</taxon>
        <taxon>Mycobacteriaceae</taxon>
        <taxon>Mycobacterium</taxon>
    </lineage>
</organism>
<keyword evidence="3" id="KW-1185">Reference proteome</keyword>
<evidence type="ECO:0008006" key="4">
    <source>
        <dbReference type="Google" id="ProtNLM"/>
    </source>
</evidence>
<feature type="transmembrane region" description="Helical" evidence="1">
    <location>
        <begin position="12"/>
        <end position="36"/>
    </location>
</feature>
<feature type="transmembrane region" description="Helical" evidence="1">
    <location>
        <begin position="152"/>
        <end position="172"/>
    </location>
</feature>
<feature type="transmembrane region" description="Helical" evidence="1">
    <location>
        <begin position="97"/>
        <end position="114"/>
    </location>
</feature>
<accession>A0A7I7MNR2</accession>
<proteinExistence type="predicted"/>
<protein>
    <recommendedName>
        <fullName evidence="4">GAP family protein</fullName>
    </recommendedName>
</protein>
<keyword evidence="1" id="KW-1133">Transmembrane helix</keyword>
<dbReference type="InterPro" id="IPR021315">
    <property type="entry name" value="Gap/Sap"/>
</dbReference>
<keyword evidence="1" id="KW-0812">Transmembrane</keyword>
<dbReference type="AlphaFoldDB" id="A0A7I7MNR2"/>
<sequence length="258" mass="27060">MRTGKVTSPVMWAAVLYIGLVMATDPIRFGLALVLVTRRRPMLNLLAFWLGGLVAGIALAVAVLVVMRDVALTAIQAAASAITEVRSSVVILTGGRLQITVGVIVLMVAANLVARQRTRARVPIPVGGAGGLAPQPDRPGPIARMGAVTKNMLTGALWPAFVAGLASSAPPIESVTALTIIMASGAAIGTQVSAFLVFILLVLTVIEIPLVTYLVIPQQTEAAMLRLDNWLRTHRRRITLTMLVVTGAILLVQGVAAL</sequence>
<reference evidence="2 3" key="1">
    <citation type="journal article" date="2019" name="Emerg. Microbes Infect.">
        <title>Comprehensive subspecies identification of 175 nontuberculous mycobacteria species based on 7547 genomic profiles.</title>
        <authorList>
            <person name="Matsumoto Y."/>
            <person name="Kinjo T."/>
            <person name="Motooka D."/>
            <person name="Nabeya D."/>
            <person name="Jung N."/>
            <person name="Uechi K."/>
            <person name="Horii T."/>
            <person name="Iida T."/>
            <person name="Fujita J."/>
            <person name="Nakamura S."/>
        </authorList>
    </citation>
    <scope>NUCLEOTIDE SEQUENCE [LARGE SCALE GENOMIC DNA]</scope>
    <source>
        <strain evidence="2 3">JCM 14233</strain>
    </source>
</reference>
<feature type="transmembrane region" description="Helical" evidence="1">
    <location>
        <begin position="192"/>
        <end position="216"/>
    </location>
</feature>
<dbReference type="Pfam" id="PF11139">
    <property type="entry name" value="SfLAP"/>
    <property type="match status" value="1"/>
</dbReference>
<feature type="transmembrane region" description="Helical" evidence="1">
    <location>
        <begin position="43"/>
        <end position="67"/>
    </location>
</feature>
<evidence type="ECO:0000313" key="2">
    <source>
        <dbReference type="EMBL" id="BBX73785.1"/>
    </source>
</evidence>
<evidence type="ECO:0000313" key="3">
    <source>
        <dbReference type="Proteomes" id="UP000467236"/>
    </source>
</evidence>
<feature type="transmembrane region" description="Helical" evidence="1">
    <location>
        <begin position="237"/>
        <end position="256"/>
    </location>
</feature>
<gene>
    <name evidence="2" type="ORF">MSHI_16910</name>
</gene>
<dbReference type="Proteomes" id="UP000467236">
    <property type="component" value="Chromosome"/>
</dbReference>
<dbReference type="KEGG" id="mshj:MSHI_16910"/>